<sequence>MQLDELEQDQANTGFGRYLVWLKDPSSDHSPSIPLAIRLETCQMIGGTTLKIRPASGCPIPDIGFNFYKPFWGKGYANEATTALMRYFEEERGVTEVFGFTDATNLEANKLFGRLGFEDRGVKGLKGIREGEIQCVVWAKKGMNEDLRVYGIS</sequence>
<dbReference type="PANTHER" id="PTHR43792">
    <property type="entry name" value="GNAT FAMILY, PUTATIVE (AFU_ORTHOLOGUE AFUA_3G00765)-RELATED-RELATED"/>
    <property type="match status" value="1"/>
</dbReference>
<evidence type="ECO:0000313" key="3">
    <source>
        <dbReference type="Proteomes" id="UP000799779"/>
    </source>
</evidence>
<accession>A0A6A5WT00</accession>
<dbReference type="Gene3D" id="3.40.630.30">
    <property type="match status" value="1"/>
</dbReference>
<dbReference type="InterPro" id="IPR000182">
    <property type="entry name" value="GNAT_dom"/>
</dbReference>
<dbReference type="Pfam" id="PF13302">
    <property type="entry name" value="Acetyltransf_3"/>
    <property type="match status" value="1"/>
</dbReference>
<protein>
    <recommendedName>
        <fullName evidence="1">N-acetyltransferase domain-containing protein</fullName>
    </recommendedName>
</protein>
<dbReference type="InterPro" id="IPR016181">
    <property type="entry name" value="Acyl_CoA_acyltransferase"/>
</dbReference>
<dbReference type="EMBL" id="ML977569">
    <property type="protein sequence ID" value="KAF2004084.1"/>
    <property type="molecule type" value="Genomic_DNA"/>
</dbReference>
<evidence type="ECO:0000259" key="1">
    <source>
        <dbReference type="PROSITE" id="PS51186"/>
    </source>
</evidence>
<dbReference type="OrthoDB" id="630895at2759"/>
<dbReference type="GO" id="GO:0016747">
    <property type="term" value="F:acyltransferase activity, transferring groups other than amino-acyl groups"/>
    <property type="evidence" value="ECO:0007669"/>
    <property type="project" value="InterPro"/>
</dbReference>
<dbReference type="PANTHER" id="PTHR43792:SF16">
    <property type="entry name" value="N-ACETYLTRANSFERASE DOMAIN-CONTAINING PROTEIN"/>
    <property type="match status" value="1"/>
</dbReference>
<evidence type="ECO:0000313" key="2">
    <source>
        <dbReference type="EMBL" id="KAF2004084.1"/>
    </source>
</evidence>
<reference evidence="2" key="1">
    <citation type="journal article" date="2020" name="Stud. Mycol.">
        <title>101 Dothideomycetes genomes: a test case for predicting lifestyles and emergence of pathogens.</title>
        <authorList>
            <person name="Haridas S."/>
            <person name="Albert R."/>
            <person name="Binder M."/>
            <person name="Bloem J."/>
            <person name="Labutti K."/>
            <person name="Salamov A."/>
            <person name="Andreopoulos B."/>
            <person name="Baker S."/>
            <person name="Barry K."/>
            <person name="Bills G."/>
            <person name="Bluhm B."/>
            <person name="Cannon C."/>
            <person name="Castanera R."/>
            <person name="Culley D."/>
            <person name="Daum C."/>
            <person name="Ezra D."/>
            <person name="Gonzalez J."/>
            <person name="Henrissat B."/>
            <person name="Kuo A."/>
            <person name="Liang C."/>
            <person name="Lipzen A."/>
            <person name="Lutzoni F."/>
            <person name="Magnuson J."/>
            <person name="Mondo S."/>
            <person name="Nolan M."/>
            <person name="Ohm R."/>
            <person name="Pangilinan J."/>
            <person name="Park H.-J."/>
            <person name="Ramirez L."/>
            <person name="Alfaro M."/>
            <person name="Sun H."/>
            <person name="Tritt A."/>
            <person name="Yoshinaga Y."/>
            <person name="Zwiers L.-H."/>
            <person name="Turgeon B."/>
            <person name="Goodwin S."/>
            <person name="Spatafora J."/>
            <person name="Crous P."/>
            <person name="Grigoriev I."/>
        </authorList>
    </citation>
    <scope>NUCLEOTIDE SEQUENCE</scope>
    <source>
        <strain evidence="2">CBS 123094</strain>
    </source>
</reference>
<dbReference type="InterPro" id="IPR051531">
    <property type="entry name" value="N-acetyltransferase"/>
</dbReference>
<organism evidence="2 3">
    <name type="scientific">Amniculicola lignicola CBS 123094</name>
    <dbReference type="NCBI Taxonomy" id="1392246"/>
    <lineage>
        <taxon>Eukaryota</taxon>
        <taxon>Fungi</taxon>
        <taxon>Dikarya</taxon>
        <taxon>Ascomycota</taxon>
        <taxon>Pezizomycotina</taxon>
        <taxon>Dothideomycetes</taxon>
        <taxon>Pleosporomycetidae</taxon>
        <taxon>Pleosporales</taxon>
        <taxon>Amniculicolaceae</taxon>
        <taxon>Amniculicola</taxon>
    </lineage>
</organism>
<dbReference type="PROSITE" id="PS51186">
    <property type="entry name" value="GNAT"/>
    <property type="match status" value="1"/>
</dbReference>
<dbReference type="SUPFAM" id="SSF55729">
    <property type="entry name" value="Acyl-CoA N-acyltransferases (Nat)"/>
    <property type="match status" value="1"/>
</dbReference>
<keyword evidence="3" id="KW-1185">Reference proteome</keyword>
<name>A0A6A5WT00_9PLEO</name>
<proteinExistence type="predicted"/>
<dbReference type="Proteomes" id="UP000799779">
    <property type="component" value="Unassembled WGS sequence"/>
</dbReference>
<feature type="domain" description="N-acetyltransferase" evidence="1">
    <location>
        <begin position="1"/>
        <end position="144"/>
    </location>
</feature>
<dbReference type="AlphaFoldDB" id="A0A6A5WT00"/>
<gene>
    <name evidence="2" type="ORF">P154DRAFT_519655</name>
</gene>